<dbReference type="PANTHER" id="PTHR43691">
    <property type="entry name" value="URIDINE PHOSPHORYLASE"/>
    <property type="match status" value="1"/>
</dbReference>
<dbReference type="OrthoDB" id="9782889at2"/>
<dbReference type="CDD" id="cd09006">
    <property type="entry name" value="PNP_EcPNPI-like"/>
    <property type="match status" value="1"/>
</dbReference>
<evidence type="ECO:0000256" key="5">
    <source>
        <dbReference type="ARBA" id="ARBA00048447"/>
    </source>
</evidence>
<dbReference type="GO" id="GO:0004731">
    <property type="term" value="F:purine-nucleoside phosphorylase activity"/>
    <property type="evidence" value="ECO:0007669"/>
    <property type="project" value="InterPro"/>
</dbReference>
<comment type="catalytic activity">
    <reaction evidence="5">
        <text>uridine + phosphate = alpha-D-ribose 1-phosphate + uracil</text>
        <dbReference type="Rhea" id="RHEA:24388"/>
        <dbReference type="ChEBI" id="CHEBI:16704"/>
        <dbReference type="ChEBI" id="CHEBI:17568"/>
        <dbReference type="ChEBI" id="CHEBI:43474"/>
        <dbReference type="ChEBI" id="CHEBI:57720"/>
        <dbReference type="EC" id="2.4.2.3"/>
    </reaction>
</comment>
<protein>
    <recommendedName>
        <fullName evidence="2">Uridine phosphorylase</fullName>
        <ecNumber evidence="1">2.4.2.3</ecNumber>
    </recommendedName>
</protein>
<name>A0A9X5C7C3_9FIRM</name>
<dbReference type="InterPro" id="IPR000845">
    <property type="entry name" value="Nucleoside_phosphorylase_d"/>
</dbReference>
<dbReference type="Proteomes" id="UP000474104">
    <property type="component" value="Unassembled WGS sequence"/>
</dbReference>
<keyword evidence="4 7" id="KW-0808">Transferase</keyword>
<evidence type="ECO:0000259" key="6">
    <source>
        <dbReference type="Pfam" id="PF01048"/>
    </source>
</evidence>
<dbReference type="SUPFAM" id="SSF53167">
    <property type="entry name" value="Purine and uridine phosphorylases"/>
    <property type="match status" value="1"/>
</dbReference>
<evidence type="ECO:0000256" key="4">
    <source>
        <dbReference type="ARBA" id="ARBA00022679"/>
    </source>
</evidence>
<accession>A0A9X5C7C3</accession>
<keyword evidence="3 7" id="KW-0328">Glycosyltransferase</keyword>
<gene>
    <name evidence="7" type="primary">deoD</name>
    <name evidence="7" type="ORF">FMM80_09970</name>
</gene>
<dbReference type="AlphaFoldDB" id="A0A9X5C7C3"/>
<evidence type="ECO:0000313" key="8">
    <source>
        <dbReference type="Proteomes" id="UP000474104"/>
    </source>
</evidence>
<dbReference type="Pfam" id="PF01048">
    <property type="entry name" value="PNP_UDP_1"/>
    <property type="match status" value="1"/>
</dbReference>
<dbReference type="GO" id="GO:0005829">
    <property type="term" value="C:cytosol"/>
    <property type="evidence" value="ECO:0007669"/>
    <property type="project" value="TreeGrafter"/>
</dbReference>
<evidence type="ECO:0000256" key="1">
    <source>
        <dbReference type="ARBA" id="ARBA00011888"/>
    </source>
</evidence>
<reference evidence="7 8" key="1">
    <citation type="submission" date="2019-07" db="EMBL/GenBank/DDBJ databases">
        <title>Draft genome sequences of 15 bacterial species constituting the stable defined intestinal microbiota of the GM15 gnotobiotic mouse model.</title>
        <authorList>
            <person name="Elie C."/>
            <person name="Mathieu A."/>
            <person name="Saliou A."/>
            <person name="Darnaud M."/>
            <person name="Leulier F."/>
            <person name="Tamellini A."/>
        </authorList>
    </citation>
    <scope>NUCLEOTIDE SEQUENCE [LARGE SCALE GENOMIC DNA]</scope>
    <source>
        <strain evidence="8">ASF 502</strain>
    </source>
</reference>
<evidence type="ECO:0000256" key="3">
    <source>
        <dbReference type="ARBA" id="ARBA00022676"/>
    </source>
</evidence>
<evidence type="ECO:0000313" key="7">
    <source>
        <dbReference type="EMBL" id="NDO68990.1"/>
    </source>
</evidence>
<dbReference type="PANTHER" id="PTHR43691:SF11">
    <property type="entry name" value="FI09636P-RELATED"/>
    <property type="match status" value="1"/>
</dbReference>
<dbReference type="Gene3D" id="3.40.50.1580">
    <property type="entry name" value="Nucleoside phosphorylase domain"/>
    <property type="match status" value="1"/>
</dbReference>
<dbReference type="InterPro" id="IPR035994">
    <property type="entry name" value="Nucleoside_phosphorylase_sf"/>
</dbReference>
<sequence>MKEQTPTIHNAAKKGEIARTVLMPGDPLRAKYIAETFLEQPRLVSDIRNMYCYTGRFEGREVSVMASGMGVGSMSIYSYELFHFYDVESIIRVGSAGGLHPSLKLKDIVVAMAVSTDSNYALHLELPGYLSPCGDYSLIAKAAEYGRKHGLSVRVGPVMSGEGFYYSEEWNRKWAGIGMLAVEMESAALYINAMEAGKKAVALCTISDLMFSGEACTARERQESFDDMIRMGLSMAEG</sequence>
<dbReference type="EMBL" id="VIRB01000061">
    <property type="protein sequence ID" value="NDO68990.1"/>
    <property type="molecule type" value="Genomic_DNA"/>
</dbReference>
<dbReference type="GO" id="GO:0006152">
    <property type="term" value="P:purine nucleoside catabolic process"/>
    <property type="evidence" value="ECO:0007669"/>
    <property type="project" value="TreeGrafter"/>
</dbReference>
<comment type="caution">
    <text evidence="7">The sequence shown here is derived from an EMBL/GenBank/DDBJ whole genome shotgun (WGS) entry which is preliminary data.</text>
</comment>
<dbReference type="RefSeq" id="WP_004072788.1">
    <property type="nucleotide sequence ID" value="NZ_VIRB01000061.1"/>
</dbReference>
<dbReference type="GO" id="GO:0004850">
    <property type="term" value="F:uridine phosphorylase activity"/>
    <property type="evidence" value="ECO:0007669"/>
    <property type="project" value="UniProtKB-EC"/>
</dbReference>
<feature type="domain" description="Nucleoside phosphorylase" evidence="6">
    <location>
        <begin position="21"/>
        <end position="215"/>
    </location>
</feature>
<dbReference type="NCBIfam" id="NF004489">
    <property type="entry name" value="PRK05819.1"/>
    <property type="match status" value="1"/>
</dbReference>
<dbReference type="InterPro" id="IPR004402">
    <property type="entry name" value="DeoD-type"/>
</dbReference>
<dbReference type="NCBIfam" id="TIGR00107">
    <property type="entry name" value="deoD"/>
    <property type="match status" value="1"/>
</dbReference>
<dbReference type="EC" id="2.4.2.3" evidence="1"/>
<proteinExistence type="predicted"/>
<evidence type="ECO:0000256" key="2">
    <source>
        <dbReference type="ARBA" id="ARBA00021980"/>
    </source>
</evidence>
<organism evidence="7 8">
    <name type="scientific">Schaedlerella arabinosiphila</name>
    <dbReference type="NCBI Taxonomy" id="2044587"/>
    <lineage>
        <taxon>Bacteria</taxon>
        <taxon>Bacillati</taxon>
        <taxon>Bacillota</taxon>
        <taxon>Clostridia</taxon>
        <taxon>Lachnospirales</taxon>
        <taxon>Lachnospiraceae</taxon>
        <taxon>Schaedlerella</taxon>
    </lineage>
</organism>